<keyword evidence="1" id="KW-1133">Transmembrane helix</keyword>
<reference evidence="2 3" key="1">
    <citation type="journal article" date="2019" name="Nat. Ecol. Evol.">
        <title>Megaphylogeny resolves global patterns of mushroom evolution.</title>
        <authorList>
            <person name="Varga T."/>
            <person name="Krizsan K."/>
            <person name="Foldi C."/>
            <person name="Dima B."/>
            <person name="Sanchez-Garcia M."/>
            <person name="Sanchez-Ramirez S."/>
            <person name="Szollosi G.J."/>
            <person name="Szarkandi J.G."/>
            <person name="Papp V."/>
            <person name="Albert L."/>
            <person name="Andreopoulos W."/>
            <person name="Angelini C."/>
            <person name="Antonin V."/>
            <person name="Barry K.W."/>
            <person name="Bougher N.L."/>
            <person name="Buchanan P."/>
            <person name="Buyck B."/>
            <person name="Bense V."/>
            <person name="Catcheside P."/>
            <person name="Chovatia M."/>
            <person name="Cooper J."/>
            <person name="Damon W."/>
            <person name="Desjardin D."/>
            <person name="Finy P."/>
            <person name="Geml J."/>
            <person name="Haridas S."/>
            <person name="Hughes K."/>
            <person name="Justo A."/>
            <person name="Karasinski D."/>
            <person name="Kautmanova I."/>
            <person name="Kiss B."/>
            <person name="Kocsube S."/>
            <person name="Kotiranta H."/>
            <person name="LaButti K.M."/>
            <person name="Lechner B.E."/>
            <person name="Liimatainen K."/>
            <person name="Lipzen A."/>
            <person name="Lukacs Z."/>
            <person name="Mihaltcheva S."/>
            <person name="Morgado L.N."/>
            <person name="Niskanen T."/>
            <person name="Noordeloos M.E."/>
            <person name="Ohm R.A."/>
            <person name="Ortiz-Santana B."/>
            <person name="Ovrebo C."/>
            <person name="Racz N."/>
            <person name="Riley R."/>
            <person name="Savchenko A."/>
            <person name="Shiryaev A."/>
            <person name="Soop K."/>
            <person name="Spirin V."/>
            <person name="Szebenyi C."/>
            <person name="Tomsovsky M."/>
            <person name="Tulloss R.E."/>
            <person name="Uehling J."/>
            <person name="Grigoriev I.V."/>
            <person name="Vagvolgyi C."/>
            <person name="Papp T."/>
            <person name="Martin F.M."/>
            <person name="Miettinen O."/>
            <person name="Hibbett D.S."/>
            <person name="Nagy L.G."/>
        </authorList>
    </citation>
    <scope>NUCLEOTIDE SEQUENCE [LARGE SCALE GENOMIC DNA]</scope>
    <source>
        <strain evidence="2 3">CBS 962.96</strain>
    </source>
</reference>
<protein>
    <submittedName>
        <fullName evidence="2">Uncharacterized protein</fullName>
    </submittedName>
</protein>
<dbReference type="Proteomes" id="UP000297245">
    <property type="component" value="Unassembled WGS sequence"/>
</dbReference>
<organism evidence="2 3">
    <name type="scientific">Dendrothele bispora (strain CBS 962.96)</name>
    <dbReference type="NCBI Taxonomy" id="1314807"/>
    <lineage>
        <taxon>Eukaryota</taxon>
        <taxon>Fungi</taxon>
        <taxon>Dikarya</taxon>
        <taxon>Basidiomycota</taxon>
        <taxon>Agaricomycotina</taxon>
        <taxon>Agaricomycetes</taxon>
        <taxon>Agaricomycetidae</taxon>
        <taxon>Agaricales</taxon>
        <taxon>Agaricales incertae sedis</taxon>
        <taxon>Dendrothele</taxon>
    </lineage>
</organism>
<sequence>MRKYVEALRKERTGREIHHKRFFLKVDDGHKIRMKVLTKLMATTVEALNGLHNRAFELYMATNPNYEWCNQDNLPDMSEVRSITNLQEMLDRLWTEKTEKHTKESVGDDLVEMKARRAMLSELDNLLNPFDYKDTKTSKDPLAQSSIQRERNISRILVHQFARRIIFYDPILCSKAIDKVSFEDLFSHPDFTLDDLFRFMYLYENRLGLGLLWFKDSTMEACAMAPSLDGKDEKNAANVGDYESRVSFLGGWIYNRRHKMTMTNEGWSVPLPANIENRFVRLCNNFDDLCGFLSFTAFGMMKSPSWCPPNCQVYRNHLSLSGVVVADMISSPMPEFMQGPIPTRRPAKRPGMINYAEVEIRSFLFGAIRNESDSFTDAFLQELRARPDLFCVTTRSDTDRRRKVETFGGLEGTPLPHTRGRNFDARPGRVPVKRRGWDLEHSAFDILYCTGNGNVPAPEGYLVREKKAGSFFHFKRFPVKYFIIIDVHPGRDVCHLAREVAWAALRAQGLAEGEFKIRKYARASDQLFRKCSSERFSWMPSSRWQSSSMEIWLPFGLEPEDLIIFCQKWRIPSGVLDIVITFPYLFFGFCLTLLLSVLYLCL</sequence>
<keyword evidence="1" id="KW-0472">Membrane</keyword>
<dbReference type="OrthoDB" id="2756263at2759"/>
<keyword evidence="3" id="KW-1185">Reference proteome</keyword>
<evidence type="ECO:0000313" key="2">
    <source>
        <dbReference type="EMBL" id="THU90942.1"/>
    </source>
</evidence>
<evidence type="ECO:0000256" key="1">
    <source>
        <dbReference type="SAM" id="Phobius"/>
    </source>
</evidence>
<accession>A0A4S8LNK5</accession>
<name>A0A4S8LNK5_DENBC</name>
<dbReference type="EMBL" id="ML179320">
    <property type="protein sequence ID" value="THU90942.1"/>
    <property type="molecule type" value="Genomic_DNA"/>
</dbReference>
<feature type="transmembrane region" description="Helical" evidence="1">
    <location>
        <begin position="582"/>
        <end position="601"/>
    </location>
</feature>
<dbReference type="AlphaFoldDB" id="A0A4S8LNK5"/>
<gene>
    <name evidence="2" type="ORF">K435DRAFT_727758</name>
</gene>
<keyword evidence="1" id="KW-0812">Transmembrane</keyword>
<evidence type="ECO:0000313" key="3">
    <source>
        <dbReference type="Proteomes" id="UP000297245"/>
    </source>
</evidence>
<proteinExistence type="predicted"/>